<evidence type="ECO:0000313" key="2">
    <source>
        <dbReference type="Proteomes" id="UP001341840"/>
    </source>
</evidence>
<proteinExistence type="predicted"/>
<dbReference type="Proteomes" id="UP001341840">
    <property type="component" value="Unassembled WGS sequence"/>
</dbReference>
<organism evidence="1 2">
    <name type="scientific">Stylosanthes scabra</name>
    <dbReference type="NCBI Taxonomy" id="79078"/>
    <lineage>
        <taxon>Eukaryota</taxon>
        <taxon>Viridiplantae</taxon>
        <taxon>Streptophyta</taxon>
        <taxon>Embryophyta</taxon>
        <taxon>Tracheophyta</taxon>
        <taxon>Spermatophyta</taxon>
        <taxon>Magnoliopsida</taxon>
        <taxon>eudicotyledons</taxon>
        <taxon>Gunneridae</taxon>
        <taxon>Pentapetalae</taxon>
        <taxon>rosids</taxon>
        <taxon>fabids</taxon>
        <taxon>Fabales</taxon>
        <taxon>Fabaceae</taxon>
        <taxon>Papilionoideae</taxon>
        <taxon>50 kb inversion clade</taxon>
        <taxon>dalbergioids sensu lato</taxon>
        <taxon>Dalbergieae</taxon>
        <taxon>Pterocarpus clade</taxon>
        <taxon>Stylosanthes</taxon>
    </lineage>
</organism>
<protein>
    <submittedName>
        <fullName evidence="1">Uncharacterized protein</fullName>
    </submittedName>
</protein>
<name>A0ABU6XVX2_9FABA</name>
<sequence>MFSLSKALLKPSEDSLHNSMPLELSFLKTPPHNRRGRNKLRVAANGASIGALDQKLSRSEVADE</sequence>
<accession>A0ABU6XVX2</accession>
<gene>
    <name evidence="1" type="ORF">PIB30_087886</name>
</gene>
<evidence type="ECO:0000313" key="1">
    <source>
        <dbReference type="EMBL" id="MED6200703.1"/>
    </source>
</evidence>
<dbReference type="EMBL" id="JASCZI010213017">
    <property type="protein sequence ID" value="MED6200703.1"/>
    <property type="molecule type" value="Genomic_DNA"/>
</dbReference>
<reference evidence="1 2" key="1">
    <citation type="journal article" date="2023" name="Plants (Basel)">
        <title>Bridging the Gap: Combining Genomics and Transcriptomics Approaches to Understand Stylosanthes scabra, an Orphan Legume from the Brazilian Caatinga.</title>
        <authorList>
            <person name="Ferreira-Neto J.R.C."/>
            <person name="da Silva M.D."/>
            <person name="Binneck E."/>
            <person name="de Melo N.F."/>
            <person name="da Silva R.H."/>
            <person name="de Melo A.L.T.M."/>
            <person name="Pandolfi V."/>
            <person name="Bustamante F.O."/>
            <person name="Brasileiro-Vidal A.C."/>
            <person name="Benko-Iseppon A.M."/>
        </authorList>
    </citation>
    <scope>NUCLEOTIDE SEQUENCE [LARGE SCALE GENOMIC DNA]</scope>
    <source>
        <tissue evidence="1">Leaves</tissue>
    </source>
</reference>
<keyword evidence="2" id="KW-1185">Reference proteome</keyword>
<comment type="caution">
    <text evidence="1">The sequence shown here is derived from an EMBL/GenBank/DDBJ whole genome shotgun (WGS) entry which is preliminary data.</text>
</comment>